<gene>
    <name evidence="2" type="ORF">OSB04_010633</name>
</gene>
<feature type="domain" description="Retrovirus-related Pol polyprotein from transposon TNT 1-94-like beta-barrel" evidence="1">
    <location>
        <begin position="29"/>
        <end position="75"/>
    </location>
</feature>
<dbReference type="InterPro" id="IPR054722">
    <property type="entry name" value="PolX-like_BBD"/>
</dbReference>
<comment type="caution">
    <text evidence="2">The sequence shown here is derived from an EMBL/GenBank/DDBJ whole genome shotgun (WGS) entry which is preliminary data.</text>
</comment>
<evidence type="ECO:0000259" key="1">
    <source>
        <dbReference type="Pfam" id="PF22936"/>
    </source>
</evidence>
<accession>A0AA38T7Z1</accession>
<reference evidence="2" key="1">
    <citation type="submission" date="2023-03" db="EMBL/GenBank/DDBJ databases">
        <title>Chromosome-scale reference genome and RAD-based genetic map of yellow starthistle (Centaurea solstitialis) reveal putative structural variation and QTLs associated with invader traits.</title>
        <authorList>
            <person name="Reatini B."/>
            <person name="Cang F.A."/>
            <person name="Jiang Q."/>
            <person name="Mckibben M.T.W."/>
            <person name="Barker M.S."/>
            <person name="Rieseberg L.H."/>
            <person name="Dlugosch K.M."/>
        </authorList>
    </citation>
    <scope>NUCLEOTIDE SEQUENCE</scope>
    <source>
        <strain evidence="2">CAN-66</strain>
        <tissue evidence="2">Leaf</tissue>
    </source>
</reference>
<protein>
    <recommendedName>
        <fullName evidence="1">Retrovirus-related Pol polyprotein from transposon TNT 1-94-like beta-barrel domain-containing protein</fullName>
    </recommendedName>
</protein>
<dbReference type="EMBL" id="JARYMX010000003">
    <property type="protein sequence ID" value="KAJ9556019.1"/>
    <property type="molecule type" value="Genomic_DNA"/>
</dbReference>
<dbReference type="AlphaFoldDB" id="A0AA38T7Z1"/>
<dbReference type="Pfam" id="PF22936">
    <property type="entry name" value="Pol_BBD"/>
    <property type="match status" value="1"/>
</dbReference>
<organism evidence="2 3">
    <name type="scientific">Centaurea solstitialis</name>
    <name type="common">yellow star-thistle</name>
    <dbReference type="NCBI Taxonomy" id="347529"/>
    <lineage>
        <taxon>Eukaryota</taxon>
        <taxon>Viridiplantae</taxon>
        <taxon>Streptophyta</taxon>
        <taxon>Embryophyta</taxon>
        <taxon>Tracheophyta</taxon>
        <taxon>Spermatophyta</taxon>
        <taxon>Magnoliopsida</taxon>
        <taxon>eudicotyledons</taxon>
        <taxon>Gunneridae</taxon>
        <taxon>Pentapetalae</taxon>
        <taxon>asterids</taxon>
        <taxon>campanulids</taxon>
        <taxon>Asterales</taxon>
        <taxon>Asteraceae</taxon>
        <taxon>Carduoideae</taxon>
        <taxon>Cardueae</taxon>
        <taxon>Centaureinae</taxon>
        <taxon>Centaurea</taxon>
    </lineage>
</organism>
<proteinExistence type="predicted"/>
<keyword evidence="3" id="KW-1185">Reference proteome</keyword>
<sequence>MKLRLYKFRYSHISRKHFSEFRCPQKGIWYLDSGCSRHMTGSKSVHSDYRDEKGTSVTFGGTGKGQTRGYGTLTNGVTTLKKSCLC</sequence>
<dbReference type="Proteomes" id="UP001172457">
    <property type="component" value="Chromosome 3"/>
</dbReference>
<evidence type="ECO:0000313" key="3">
    <source>
        <dbReference type="Proteomes" id="UP001172457"/>
    </source>
</evidence>
<name>A0AA38T7Z1_9ASTR</name>
<evidence type="ECO:0000313" key="2">
    <source>
        <dbReference type="EMBL" id="KAJ9556019.1"/>
    </source>
</evidence>